<evidence type="ECO:0000313" key="1">
    <source>
        <dbReference type="EMBL" id="KNC70734.1"/>
    </source>
</evidence>
<sequence>MAARLCQGSPEQMLGLISSKEFYRLHQYITCTKDALTIKVPGCVTMATTTYAHVLSIMCTGKIATDLIYQKLVEASAECVGARGSLFAQAVQQVPQMLAANA</sequence>
<organism evidence="1 2">
    <name type="scientific">Sphaeroforma arctica JP610</name>
    <dbReference type="NCBI Taxonomy" id="667725"/>
    <lineage>
        <taxon>Eukaryota</taxon>
        <taxon>Ichthyosporea</taxon>
        <taxon>Ichthyophonida</taxon>
        <taxon>Sphaeroforma</taxon>
    </lineage>
</organism>
<dbReference type="Proteomes" id="UP000054560">
    <property type="component" value="Unassembled WGS sequence"/>
</dbReference>
<dbReference type="EMBL" id="KQ250346">
    <property type="protein sequence ID" value="KNC70734.1"/>
    <property type="molecule type" value="Genomic_DNA"/>
</dbReference>
<reference evidence="1 2" key="1">
    <citation type="submission" date="2011-02" db="EMBL/GenBank/DDBJ databases">
        <title>The Genome Sequence of Sphaeroforma arctica JP610.</title>
        <authorList>
            <consortium name="The Broad Institute Genome Sequencing Platform"/>
            <person name="Russ C."/>
            <person name="Cuomo C."/>
            <person name="Young S.K."/>
            <person name="Zeng Q."/>
            <person name="Gargeya S."/>
            <person name="Alvarado L."/>
            <person name="Berlin A."/>
            <person name="Chapman S.B."/>
            <person name="Chen Z."/>
            <person name="Freedman E."/>
            <person name="Gellesch M."/>
            <person name="Goldberg J."/>
            <person name="Griggs A."/>
            <person name="Gujja S."/>
            <person name="Heilman E."/>
            <person name="Heiman D."/>
            <person name="Howarth C."/>
            <person name="Mehta T."/>
            <person name="Neiman D."/>
            <person name="Pearson M."/>
            <person name="Roberts A."/>
            <person name="Saif S."/>
            <person name="Shea T."/>
            <person name="Shenoy N."/>
            <person name="Sisk P."/>
            <person name="Stolte C."/>
            <person name="Sykes S."/>
            <person name="White J."/>
            <person name="Yandava C."/>
            <person name="Burger G."/>
            <person name="Gray M.W."/>
            <person name="Holland P.W.H."/>
            <person name="King N."/>
            <person name="Lang F.B.F."/>
            <person name="Roger A.J."/>
            <person name="Ruiz-Trillo I."/>
            <person name="Haas B."/>
            <person name="Nusbaum C."/>
            <person name="Birren B."/>
        </authorList>
    </citation>
    <scope>NUCLEOTIDE SEQUENCE [LARGE SCALE GENOMIC DNA]</scope>
    <source>
        <strain evidence="1 2">JP610</strain>
    </source>
</reference>
<name>A0A0L0F297_9EUKA</name>
<gene>
    <name evidence="1" type="ORF">SARC_16737</name>
</gene>
<proteinExistence type="predicted"/>
<feature type="non-terminal residue" evidence="1">
    <location>
        <position position="102"/>
    </location>
</feature>
<protein>
    <submittedName>
        <fullName evidence="1">Uncharacterized protein</fullName>
    </submittedName>
</protein>
<keyword evidence="2" id="KW-1185">Reference proteome</keyword>
<dbReference type="AlphaFoldDB" id="A0A0L0F297"/>
<dbReference type="RefSeq" id="XP_014144636.1">
    <property type="nucleotide sequence ID" value="XM_014289161.1"/>
</dbReference>
<evidence type="ECO:0000313" key="2">
    <source>
        <dbReference type="Proteomes" id="UP000054560"/>
    </source>
</evidence>
<accession>A0A0L0F297</accession>
<dbReference type="GeneID" id="25917241"/>